<dbReference type="PROSITE" id="PS51196">
    <property type="entry name" value="SECA_MOTOR_DEAD"/>
    <property type="match status" value="1"/>
</dbReference>
<evidence type="ECO:0000256" key="12">
    <source>
        <dbReference type="SAM" id="MobiDB-lite"/>
    </source>
</evidence>
<comment type="function">
    <text evidence="11">Part of the Sec protein translocase complex. Interacts with the SecYEG preprotein conducting channel. Has a central role in coupling the hydrolysis of ATP to the transfer of proteins into and across the cell membrane, serving both as a receptor for the preprotein-SecB complex and as an ATP-driven molecular motor driving the stepwise translocation of polypeptide chains across the membrane.</text>
</comment>
<dbReference type="InterPro" id="IPR044722">
    <property type="entry name" value="SecA_SF2_C"/>
</dbReference>
<evidence type="ECO:0000256" key="8">
    <source>
        <dbReference type="ARBA" id="ARBA00022967"/>
    </source>
</evidence>
<dbReference type="InterPro" id="IPR027417">
    <property type="entry name" value="P-loop_NTPase"/>
</dbReference>
<evidence type="ECO:0000256" key="4">
    <source>
        <dbReference type="ARBA" id="ARBA00022519"/>
    </source>
</evidence>
<evidence type="ECO:0000259" key="13">
    <source>
        <dbReference type="PROSITE" id="PS51192"/>
    </source>
</evidence>
<evidence type="ECO:0000313" key="17">
    <source>
        <dbReference type="Proteomes" id="UP001524569"/>
    </source>
</evidence>
<keyword evidence="8 11" id="KW-1278">Translocase</keyword>
<sequence>MAIVNKMPIFHGGQWPPADVRLAARIFPERADTADSALDRWVTGWWQGKLRTWYPRQRERIRFRDAVATAAERLQLERWDDDRLRRESRPAANAAFIGKDFASGALALALVREAARRRLGLLAHPPQLLAAWKLLCGHLIEFDTGEGKTLTAALAACLAALAGVPAHVVTVNDYLAQRDAEKMQPLFAFFRLSVGVVHGGVAQGDRASQYARDLTYCTNKDLVFDYLRDRVNAGGINSPAQLAVRRLHQSQRGEERLRLRGLHFAIVDEADSILIDEARTPLILSALSDRGADRDVFEQVLAIAEQLQQDLHFRLLGAQRIPELSKEGRLYLAQLADDYLAAAEFDRRQKALDEFWQLDWVREHYVLQALRAIYVYRRDQHYVVLDGKIVIVDEFTGRLLPDRSWEQGLHQLVEVKEGCAVTGQNRTLARLTYQVFFGRYLRLAGMSGTLREVAAEMAAVYRVPTLRVEPNRPCQRIEWPSLLLRDAEAKHAAIVDEVMRILNEGRAVLIGTRSVMASLAISRALAAAGIVHKVLNALQDEDEASLVARAGQPGAVTVATNMAGRGTDIPLAPAVSARGGLHVVLSEWHESARIDRQLFGRCARQGDPGSCRAIVALDDELVRHYASALANWTALQWPGLPPASAVKLLRRTMQSKAEAANAAQRRATMRQDRQMRRQLAFSGATE</sequence>
<evidence type="ECO:0000256" key="2">
    <source>
        <dbReference type="ARBA" id="ARBA00022475"/>
    </source>
</evidence>
<evidence type="ECO:0000259" key="15">
    <source>
        <dbReference type="PROSITE" id="PS51196"/>
    </source>
</evidence>
<keyword evidence="7 11" id="KW-0653">Protein transport</keyword>
<feature type="binding site" evidence="11">
    <location>
        <begin position="145"/>
        <end position="149"/>
    </location>
    <ligand>
        <name>ATP</name>
        <dbReference type="ChEBI" id="CHEBI:30616"/>
    </ligand>
</feature>
<feature type="domain" description="Helicase ATP-binding" evidence="13">
    <location>
        <begin position="129"/>
        <end position="306"/>
    </location>
</feature>
<dbReference type="EC" id="7.4.2.8" evidence="11"/>
<evidence type="ECO:0000256" key="7">
    <source>
        <dbReference type="ARBA" id="ARBA00022927"/>
    </source>
</evidence>
<evidence type="ECO:0000256" key="9">
    <source>
        <dbReference type="ARBA" id="ARBA00023010"/>
    </source>
</evidence>
<dbReference type="InterPro" id="IPR014001">
    <property type="entry name" value="Helicase_ATP-bd"/>
</dbReference>
<comment type="catalytic activity">
    <reaction evidence="11">
        <text>ATP + H2O + cellular proteinSide 1 = ADP + phosphate + cellular proteinSide 2.</text>
        <dbReference type="EC" id="7.4.2.8"/>
    </reaction>
</comment>
<evidence type="ECO:0000256" key="6">
    <source>
        <dbReference type="ARBA" id="ARBA00022840"/>
    </source>
</evidence>
<proteinExistence type="inferred from homology"/>
<dbReference type="InterPro" id="IPR036670">
    <property type="entry name" value="SecA_X-link_sf"/>
</dbReference>
<evidence type="ECO:0000256" key="1">
    <source>
        <dbReference type="ARBA" id="ARBA00022448"/>
    </source>
</evidence>
<evidence type="ECO:0000256" key="10">
    <source>
        <dbReference type="ARBA" id="ARBA00023136"/>
    </source>
</evidence>
<evidence type="ECO:0000256" key="11">
    <source>
        <dbReference type="HAMAP-Rule" id="MF_01382"/>
    </source>
</evidence>
<reference evidence="16 17" key="1">
    <citation type="submission" date="2022-07" db="EMBL/GenBank/DDBJ databases">
        <title>Methylomonas rivi sp. nov., Methylomonas rosea sp. nov., Methylomonas aureus sp. nov. and Methylomonas subterranea sp. nov., four novel methanotrophs isolated from a freshwater creek and the deep terrestrial subsurface.</title>
        <authorList>
            <person name="Abin C."/>
            <person name="Sankaranarayanan K."/>
            <person name="Garner C."/>
            <person name="Sindelar R."/>
            <person name="Kotary K."/>
            <person name="Garner R."/>
            <person name="Barclay S."/>
            <person name="Lawson P."/>
            <person name="Krumholz L."/>
        </authorList>
    </citation>
    <scope>NUCLEOTIDE SEQUENCE [LARGE SCALE GENOMIC DNA]</scope>
    <source>
        <strain evidence="16 17">SURF-1</strain>
    </source>
</reference>
<feature type="region of interest" description="Disordered" evidence="12">
    <location>
        <begin position="665"/>
        <end position="686"/>
    </location>
</feature>
<evidence type="ECO:0000313" key="16">
    <source>
        <dbReference type="EMBL" id="MCQ8182410.1"/>
    </source>
</evidence>
<dbReference type="CDD" id="cd17928">
    <property type="entry name" value="DEXDc_SecA"/>
    <property type="match status" value="1"/>
</dbReference>
<dbReference type="InterPro" id="IPR020937">
    <property type="entry name" value="SecA_CS"/>
</dbReference>
<keyword evidence="9 11" id="KW-0811">Translocation</keyword>
<dbReference type="Pfam" id="PF07517">
    <property type="entry name" value="SecA_DEAD"/>
    <property type="match status" value="1"/>
</dbReference>
<dbReference type="PANTHER" id="PTHR30612">
    <property type="entry name" value="SECA INNER MEMBRANE COMPONENT OF SEC PROTEIN SECRETION SYSTEM"/>
    <property type="match status" value="1"/>
</dbReference>
<dbReference type="InterPro" id="IPR000185">
    <property type="entry name" value="SecA"/>
</dbReference>
<keyword evidence="3 11" id="KW-0963">Cytoplasm</keyword>
<dbReference type="PROSITE" id="PS01312">
    <property type="entry name" value="SECA"/>
    <property type="match status" value="1"/>
</dbReference>
<keyword evidence="5 11" id="KW-0547">Nucleotide-binding</keyword>
<gene>
    <name evidence="11" type="primary">secA</name>
    <name evidence="16" type="ORF">NP603_14915</name>
</gene>
<keyword evidence="1 11" id="KW-0813">Transport</keyword>
<feature type="domain" description="SecA family profile" evidence="15">
    <location>
        <begin position="44"/>
        <end position="647"/>
    </location>
</feature>
<dbReference type="PROSITE" id="PS51192">
    <property type="entry name" value="HELICASE_ATP_BIND_1"/>
    <property type="match status" value="1"/>
</dbReference>
<dbReference type="Pfam" id="PF21090">
    <property type="entry name" value="P-loop_SecA"/>
    <property type="match status" value="2"/>
</dbReference>
<keyword evidence="10 11" id="KW-0472">Membrane</keyword>
<feature type="binding site" evidence="11">
    <location>
        <position position="127"/>
    </location>
    <ligand>
        <name>ATP</name>
        <dbReference type="ChEBI" id="CHEBI:30616"/>
    </ligand>
</feature>
<accession>A0ABT1UJN9</accession>
<dbReference type="EMBL" id="JANIBM010000022">
    <property type="protein sequence ID" value="MCQ8182410.1"/>
    <property type="molecule type" value="Genomic_DNA"/>
</dbReference>
<keyword evidence="4" id="KW-0997">Cell inner membrane</keyword>
<feature type="binding site" evidence="11">
    <location>
        <position position="568"/>
    </location>
    <ligand>
        <name>ATP</name>
        <dbReference type="ChEBI" id="CHEBI:30616"/>
    </ligand>
</feature>
<evidence type="ECO:0000256" key="3">
    <source>
        <dbReference type="ARBA" id="ARBA00022490"/>
    </source>
</evidence>
<dbReference type="SMART" id="SM00958">
    <property type="entry name" value="SecA_PP_bind"/>
    <property type="match status" value="1"/>
</dbReference>
<dbReference type="PANTHER" id="PTHR30612:SF0">
    <property type="entry name" value="CHLOROPLAST PROTEIN-TRANSPORTING ATPASE"/>
    <property type="match status" value="1"/>
</dbReference>
<feature type="domain" description="Helicase C-terminal" evidence="14">
    <location>
        <begin position="493"/>
        <end position="648"/>
    </location>
</feature>
<dbReference type="InterPro" id="IPR014018">
    <property type="entry name" value="SecA_motor_DEAD"/>
</dbReference>
<dbReference type="HAMAP" id="MF_01382">
    <property type="entry name" value="SecA"/>
    <property type="match status" value="1"/>
</dbReference>
<dbReference type="PRINTS" id="PR00906">
    <property type="entry name" value="SECA"/>
</dbReference>
<dbReference type="CDD" id="cd18803">
    <property type="entry name" value="SF2_C_secA"/>
    <property type="match status" value="1"/>
</dbReference>
<dbReference type="Pfam" id="PF01043">
    <property type="entry name" value="SecA_PP_bind"/>
    <property type="match status" value="1"/>
</dbReference>
<evidence type="ECO:0000256" key="5">
    <source>
        <dbReference type="ARBA" id="ARBA00022741"/>
    </source>
</evidence>
<dbReference type="InterPro" id="IPR001650">
    <property type="entry name" value="Helicase_C-like"/>
</dbReference>
<dbReference type="SMART" id="SM00957">
    <property type="entry name" value="SecA_DEAD"/>
    <property type="match status" value="1"/>
</dbReference>
<name>A0ABT1UJN9_9GAMM</name>
<dbReference type="SUPFAM" id="SSF81767">
    <property type="entry name" value="Pre-protein crosslinking domain of SecA"/>
    <property type="match status" value="1"/>
</dbReference>
<dbReference type="SUPFAM" id="SSF52540">
    <property type="entry name" value="P-loop containing nucleoside triphosphate hydrolases"/>
    <property type="match status" value="2"/>
</dbReference>
<keyword evidence="2 11" id="KW-1003">Cell membrane</keyword>
<comment type="subunit">
    <text evidence="11">Monomer and homodimer. Part of the essential Sec protein translocation apparatus which comprises SecA, SecYEG and auxiliary proteins SecDF-YajC and YidC.</text>
</comment>
<comment type="subcellular location">
    <subcellularLocation>
        <location evidence="11">Cell membrane</location>
        <topology evidence="11">Peripheral membrane protein</topology>
        <orientation evidence="11">Cytoplasmic side</orientation>
    </subcellularLocation>
    <subcellularLocation>
        <location evidence="11">Cytoplasm</location>
    </subcellularLocation>
    <text evidence="11">Distribution is 50-50.</text>
</comment>
<dbReference type="InterPro" id="IPR011130">
    <property type="entry name" value="SecA_preprotein_X-link_dom"/>
</dbReference>
<protein>
    <recommendedName>
        <fullName evidence="11">Protein translocase subunit SecA</fullName>
        <ecNumber evidence="11">7.4.2.8</ecNumber>
    </recommendedName>
</protein>
<organism evidence="16 17">
    <name type="scientific">Methylomonas aurea</name>
    <dbReference type="NCBI Taxonomy" id="2952224"/>
    <lineage>
        <taxon>Bacteria</taxon>
        <taxon>Pseudomonadati</taxon>
        <taxon>Pseudomonadota</taxon>
        <taxon>Gammaproteobacteria</taxon>
        <taxon>Methylococcales</taxon>
        <taxon>Methylococcaceae</taxon>
        <taxon>Methylomonas</taxon>
    </lineage>
</organism>
<dbReference type="Proteomes" id="UP001524569">
    <property type="component" value="Unassembled WGS sequence"/>
</dbReference>
<comment type="similarity">
    <text evidence="11">Belongs to the SecA family.</text>
</comment>
<dbReference type="RefSeq" id="WP_256611716.1">
    <property type="nucleotide sequence ID" value="NZ_JANIBM010000022.1"/>
</dbReference>
<dbReference type="InterPro" id="IPR011115">
    <property type="entry name" value="SecA_DEAD"/>
</dbReference>
<comment type="caution">
    <text evidence="16">The sequence shown here is derived from an EMBL/GenBank/DDBJ whole genome shotgun (WGS) entry which is preliminary data.</text>
</comment>
<dbReference type="Gene3D" id="3.40.50.300">
    <property type="entry name" value="P-loop containing nucleotide triphosphate hydrolases"/>
    <property type="match status" value="2"/>
</dbReference>
<evidence type="ECO:0000259" key="14">
    <source>
        <dbReference type="PROSITE" id="PS51194"/>
    </source>
</evidence>
<keyword evidence="17" id="KW-1185">Reference proteome</keyword>
<dbReference type="Gene3D" id="3.90.1440.10">
    <property type="entry name" value="SecA, preprotein cross-linking domain"/>
    <property type="match status" value="1"/>
</dbReference>
<keyword evidence="6 11" id="KW-0067">ATP-binding</keyword>
<dbReference type="PROSITE" id="PS51194">
    <property type="entry name" value="HELICASE_CTER"/>
    <property type="match status" value="1"/>
</dbReference>